<dbReference type="Gene3D" id="2.40.50.100">
    <property type="match status" value="1"/>
</dbReference>
<comment type="similarity">
    <text evidence="2">Belongs to the membrane fusion protein (MFP) (TC 8.A.1) family.</text>
</comment>
<proteinExistence type="inferred from homology"/>
<dbReference type="PANTHER" id="PTHR30158:SF3">
    <property type="entry name" value="MULTIDRUG EFFLUX PUMP SUBUNIT ACRA-RELATED"/>
    <property type="match status" value="1"/>
</dbReference>
<dbReference type="Proteomes" id="UP000615687">
    <property type="component" value="Unassembled WGS sequence"/>
</dbReference>
<evidence type="ECO:0000256" key="3">
    <source>
        <dbReference type="SAM" id="Coils"/>
    </source>
</evidence>
<reference evidence="9 10" key="1">
    <citation type="submission" date="2020-09" db="EMBL/GenBank/DDBJ databases">
        <title>The genome sequence of type strain Labrenzia polysiphoniae KACC 19711.</title>
        <authorList>
            <person name="Liu Y."/>
        </authorList>
    </citation>
    <scope>NUCLEOTIDE SEQUENCE [LARGE SCALE GENOMIC DNA]</scope>
    <source>
        <strain evidence="9 10">KACC 19711</strain>
    </source>
</reference>
<comment type="caution">
    <text evidence="9">The sequence shown here is derived from an EMBL/GenBank/DDBJ whole genome shotgun (WGS) entry which is preliminary data.</text>
</comment>
<dbReference type="RefSeq" id="WP_192108184.1">
    <property type="nucleotide sequence ID" value="NZ_JACYXJ010000002.1"/>
</dbReference>
<dbReference type="Pfam" id="PF25944">
    <property type="entry name" value="Beta-barrel_RND"/>
    <property type="match status" value="1"/>
</dbReference>
<dbReference type="InterPro" id="IPR058626">
    <property type="entry name" value="MdtA-like_b-barrel"/>
</dbReference>
<evidence type="ECO:0000259" key="7">
    <source>
        <dbReference type="Pfam" id="PF25944"/>
    </source>
</evidence>
<evidence type="ECO:0000256" key="2">
    <source>
        <dbReference type="ARBA" id="ARBA00009477"/>
    </source>
</evidence>
<dbReference type="Pfam" id="PF25967">
    <property type="entry name" value="RND-MFP_C"/>
    <property type="match status" value="1"/>
</dbReference>
<gene>
    <name evidence="9" type="ORF">IG617_05830</name>
</gene>
<dbReference type="Pfam" id="PF25876">
    <property type="entry name" value="HH_MFP_RND"/>
    <property type="match status" value="1"/>
</dbReference>
<dbReference type="PANTHER" id="PTHR30158">
    <property type="entry name" value="ACRA/E-RELATED COMPONENT OF DRUG EFFLUX TRANSPORTER"/>
    <property type="match status" value="1"/>
</dbReference>
<dbReference type="Gene3D" id="1.10.287.470">
    <property type="entry name" value="Helix hairpin bin"/>
    <property type="match status" value="1"/>
</dbReference>
<name>A0ABR9C7C8_9HYPH</name>
<organism evidence="9 10">
    <name type="scientific">Roseibium polysiphoniae</name>
    <dbReference type="NCBI Taxonomy" id="2571221"/>
    <lineage>
        <taxon>Bacteria</taxon>
        <taxon>Pseudomonadati</taxon>
        <taxon>Pseudomonadota</taxon>
        <taxon>Alphaproteobacteria</taxon>
        <taxon>Hyphomicrobiales</taxon>
        <taxon>Stappiaceae</taxon>
        <taxon>Roseibium</taxon>
    </lineage>
</organism>
<dbReference type="InterPro" id="IPR058624">
    <property type="entry name" value="MdtA-like_HH"/>
</dbReference>
<feature type="chain" id="PRO_5045754621" evidence="4">
    <location>
        <begin position="25"/>
        <end position="394"/>
    </location>
</feature>
<protein>
    <submittedName>
        <fullName evidence="9">Efflux RND transporter periplasmic adaptor subunit</fullName>
    </submittedName>
</protein>
<dbReference type="NCBIfam" id="TIGR01730">
    <property type="entry name" value="RND_mfp"/>
    <property type="match status" value="1"/>
</dbReference>
<keyword evidence="10" id="KW-1185">Reference proteome</keyword>
<evidence type="ECO:0000259" key="5">
    <source>
        <dbReference type="Pfam" id="PF25876"/>
    </source>
</evidence>
<feature type="domain" description="Multidrug resistance protein MdtA-like alpha-helical hairpin" evidence="5">
    <location>
        <begin position="106"/>
        <end position="174"/>
    </location>
</feature>
<keyword evidence="4" id="KW-0732">Signal</keyword>
<evidence type="ECO:0000256" key="4">
    <source>
        <dbReference type="SAM" id="SignalP"/>
    </source>
</evidence>
<keyword evidence="3" id="KW-0175">Coiled coil</keyword>
<evidence type="ECO:0000313" key="9">
    <source>
        <dbReference type="EMBL" id="MBD8875799.1"/>
    </source>
</evidence>
<accession>A0ABR9C7C8</accession>
<dbReference type="InterPro" id="IPR058627">
    <property type="entry name" value="MdtA-like_C"/>
</dbReference>
<feature type="signal peptide" evidence="4">
    <location>
        <begin position="1"/>
        <end position="24"/>
    </location>
</feature>
<feature type="domain" description="Multidrug resistance protein MdtA-like barrel-sandwich hybrid" evidence="6">
    <location>
        <begin position="66"/>
        <end position="206"/>
    </location>
</feature>
<dbReference type="InterPro" id="IPR058625">
    <property type="entry name" value="MdtA-like_BSH"/>
</dbReference>
<sequence>MKVGVWKAICATLALTGSVTMAIAQGGPPGSQGAPSAPIEVGIIELTLQEVPRVVTQPGRAVAFQDVEVRPRVGGAVEEILYTPGQDLSVGDPLFRIDDTSYLSTVASARASLATAEANLPVAQAAYDRAEQLTGRGYTEAEVEAARAALAEAKATLDAAKATLEYARAELSWTTLTSPIEGRADVATVSVGDLVTVGQSDELTTIVRSDPIYVDMTEASARILSVRKSIIEGSLKQNDVLQATLLLENGDVYRGTGELVTPGNTVSTTTGTVTIRFKFDNPQHLIIPGMFVRGEIVLGTMQAYLVPQRAATRGKSGRLAVYVVGDDGTARQITLEDQGSYQNAWIVREGLKEGDRLIVDGLSSIRAGQAVTPVPAIIDEDGIVHDADTTAAED</sequence>
<dbReference type="Gene3D" id="2.40.30.170">
    <property type="match status" value="1"/>
</dbReference>
<evidence type="ECO:0000256" key="1">
    <source>
        <dbReference type="ARBA" id="ARBA00004196"/>
    </source>
</evidence>
<evidence type="ECO:0000259" key="8">
    <source>
        <dbReference type="Pfam" id="PF25967"/>
    </source>
</evidence>
<feature type="domain" description="Multidrug resistance protein MdtA-like C-terminal permuted SH3" evidence="8">
    <location>
        <begin position="302"/>
        <end position="362"/>
    </location>
</feature>
<dbReference type="Gene3D" id="2.40.420.20">
    <property type="match status" value="1"/>
</dbReference>
<comment type="subcellular location">
    <subcellularLocation>
        <location evidence="1">Cell envelope</location>
    </subcellularLocation>
</comment>
<evidence type="ECO:0000313" key="10">
    <source>
        <dbReference type="Proteomes" id="UP000615687"/>
    </source>
</evidence>
<feature type="coiled-coil region" evidence="3">
    <location>
        <begin position="113"/>
        <end position="170"/>
    </location>
</feature>
<dbReference type="Pfam" id="PF25917">
    <property type="entry name" value="BSH_RND"/>
    <property type="match status" value="1"/>
</dbReference>
<feature type="domain" description="Multidrug resistance protein MdtA-like beta-barrel" evidence="7">
    <location>
        <begin position="211"/>
        <end position="299"/>
    </location>
</feature>
<dbReference type="EMBL" id="JACYXJ010000002">
    <property type="protein sequence ID" value="MBD8875799.1"/>
    <property type="molecule type" value="Genomic_DNA"/>
</dbReference>
<dbReference type="InterPro" id="IPR006143">
    <property type="entry name" value="RND_pump_MFP"/>
</dbReference>
<evidence type="ECO:0000259" key="6">
    <source>
        <dbReference type="Pfam" id="PF25917"/>
    </source>
</evidence>
<dbReference type="SUPFAM" id="SSF111369">
    <property type="entry name" value="HlyD-like secretion proteins"/>
    <property type="match status" value="1"/>
</dbReference>